<protein>
    <submittedName>
        <fullName evidence="3">Superfamily II DNA or RNA helicase</fullName>
    </submittedName>
</protein>
<keyword evidence="3" id="KW-0378">Hydrolase</keyword>
<dbReference type="InterPro" id="IPR001650">
    <property type="entry name" value="Helicase_C-like"/>
</dbReference>
<keyword evidence="4" id="KW-1185">Reference proteome</keyword>
<feature type="domain" description="Helicase ATP-binding" evidence="1">
    <location>
        <begin position="156"/>
        <end position="333"/>
    </location>
</feature>
<proteinExistence type="predicted"/>
<dbReference type="InterPro" id="IPR014001">
    <property type="entry name" value="Helicase_ATP-bd"/>
</dbReference>
<dbReference type="SMART" id="SM00487">
    <property type="entry name" value="DEXDc"/>
    <property type="match status" value="1"/>
</dbReference>
<evidence type="ECO:0000259" key="2">
    <source>
        <dbReference type="PROSITE" id="PS51194"/>
    </source>
</evidence>
<dbReference type="PANTHER" id="PTHR47396:SF1">
    <property type="entry name" value="ATP-DEPENDENT HELICASE IRC3-RELATED"/>
    <property type="match status" value="1"/>
</dbReference>
<dbReference type="InterPro" id="IPR050742">
    <property type="entry name" value="Helicase_Restrict-Modif_Enz"/>
</dbReference>
<evidence type="ECO:0000259" key="1">
    <source>
        <dbReference type="PROSITE" id="PS51192"/>
    </source>
</evidence>
<dbReference type="InterPro" id="IPR027417">
    <property type="entry name" value="P-loop_NTPase"/>
</dbReference>
<dbReference type="GO" id="GO:0016787">
    <property type="term" value="F:hydrolase activity"/>
    <property type="evidence" value="ECO:0007669"/>
    <property type="project" value="InterPro"/>
</dbReference>
<dbReference type="Pfam" id="PF00271">
    <property type="entry name" value="Helicase_C"/>
    <property type="match status" value="1"/>
</dbReference>
<dbReference type="PROSITE" id="PS51194">
    <property type="entry name" value="HELICASE_CTER"/>
    <property type="match status" value="1"/>
</dbReference>
<evidence type="ECO:0000313" key="4">
    <source>
        <dbReference type="Proteomes" id="UP000320582"/>
    </source>
</evidence>
<evidence type="ECO:0000313" key="3">
    <source>
        <dbReference type="EMBL" id="TQM89621.1"/>
    </source>
</evidence>
<comment type="caution">
    <text evidence="3">The sequence shown here is derived from an EMBL/GenBank/DDBJ whole genome shotgun (WGS) entry which is preliminary data.</text>
</comment>
<dbReference type="GO" id="GO:0005524">
    <property type="term" value="F:ATP binding"/>
    <property type="evidence" value="ECO:0007669"/>
    <property type="project" value="InterPro"/>
</dbReference>
<accession>A0A543K3F5</accession>
<dbReference type="Gene3D" id="3.40.50.300">
    <property type="entry name" value="P-loop containing nucleotide triphosphate hydrolases"/>
    <property type="match status" value="2"/>
</dbReference>
<keyword evidence="3" id="KW-0347">Helicase</keyword>
<dbReference type="GO" id="GO:0004386">
    <property type="term" value="F:helicase activity"/>
    <property type="evidence" value="ECO:0007669"/>
    <property type="project" value="UniProtKB-KW"/>
</dbReference>
<dbReference type="SMART" id="SM00490">
    <property type="entry name" value="HELICc"/>
    <property type="match status" value="1"/>
</dbReference>
<dbReference type="Pfam" id="PF04851">
    <property type="entry name" value="ResIII"/>
    <property type="match status" value="1"/>
</dbReference>
<dbReference type="PANTHER" id="PTHR47396">
    <property type="entry name" value="TYPE I RESTRICTION ENZYME ECOKI R PROTEIN"/>
    <property type="match status" value="1"/>
</dbReference>
<keyword evidence="3" id="KW-0067">ATP-binding</keyword>
<dbReference type="PROSITE" id="PS51192">
    <property type="entry name" value="HELICASE_ATP_BIND_1"/>
    <property type="match status" value="1"/>
</dbReference>
<dbReference type="GO" id="GO:0003677">
    <property type="term" value="F:DNA binding"/>
    <property type="evidence" value="ECO:0007669"/>
    <property type="project" value="InterPro"/>
</dbReference>
<feature type="domain" description="Helicase C-terminal" evidence="2">
    <location>
        <begin position="412"/>
        <end position="554"/>
    </location>
</feature>
<organism evidence="3 4">
    <name type="scientific">Roseinatronobacter monicus</name>
    <dbReference type="NCBI Taxonomy" id="393481"/>
    <lineage>
        <taxon>Bacteria</taxon>
        <taxon>Pseudomonadati</taxon>
        <taxon>Pseudomonadota</taxon>
        <taxon>Alphaproteobacteria</taxon>
        <taxon>Rhodobacterales</taxon>
        <taxon>Paracoccaceae</taxon>
        <taxon>Roseinatronobacter</taxon>
    </lineage>
</organism>
<dbReference type="OrthoDB" id="9803459at2"/>
<dbReference type="AlphaFoldDB" id="A0A543K3F5"/>
<sequence>MSSSTVVDALASIGIARLAAFWGENRLEGLSELGVSTRPRAVAEAMLSESGLAIFKKKDLRNAVLEVFSPQVIRDKLGSRPDGCPVTIPPNFTWGRNEATTNFLKLMDLDIDEAFPNDFLSGPEPHLQTHIEKPLFDYQNSIRKQLVSFSFLETGAKGDAASRRIVAHMPTGSGKTRTAMEFISDFLRFNCSRENPTVVWLAHSEELCDQAVQTFLSIWTKLGTENANVYSMWGGRKPDNIDLSRPCFIVTSFQSCYSSIHSNKNADFDRFAEIRRECSLLIVDEAHMSMAPTYKKAIEFLCNSSTTLIGLTATPGRHHVGGDVAQTKALSDFYGNKKLTIDQRLTGGRNSIEYLQDRGILSSVERMRLNTSATVNLDAEAVRLVSDLLDISPKVLAELGNNAQRTLEVVAAVEKLALIDKKQTIVFCPSKQNASDMALVLRERGCAARAVTGETPPSDRREAIEDFKNGSVRVLTNFGVLTTGFDAPKTEAVVIARPTTSVVLYSQMVGRGLRGNSVGGTLSCTVVDVVDNILNLPNVPQAFTYFDEHFGEAK</sequence>
<gene>
    <name evidence="3" type="ORF">BD293_4650</name>
</gene>
<keyword evidence="3" id="KW-0547">Nucleotide-binding</keyword>
<dbReference type="SUPFAM" id="SSF52540">
    <property type="entry name" value="P-loop containing nucleoside triphosphate hydrolases"/>
    <property type="match status" value="1"/>
</dbReference>
<name>A0A543K3F5_9RHOB</name>
<dbReference type="GO" id="GO:0005829">
    <property type="term" value="C:cytosol"/>
    <property type="evidence" value="ECO:0007669"/>
    <property type="project" value="TreeGrafter"/>
</dbReference>
<dbReference type="EMBL" id="VFPT01000006">
    <property type="protein sequence ID" value="TQM89621.1"/>
    <property type="molecule type" value="Genomic_DNA"/>
</dbReference>
<dbReference type="InterPro" id="IPR006935">
    <property type="entry name" value="Helicase/UvrB_N"/>
</dbReference>
<dbReference type="RefSeq" id="WP_142085990.1">
    <property type="nucleotide sequence ID" value="NZ_VFPT01000006.1"/>
</dbReference>
<dbReference type="Proteomes" id="UP000320582">
    <property type="component" value="Unassembled WGS sequence"/>
</dbReference>
<reference evidence="3 4" key="1">
    <citation type="submission" date="2019-06" db="EMBL/GenBank/DDBJ databases">
        <title>Genomic Encyclopedia of Archaeal and Bacterial Type Strains, Phase II (KMG-II): from individual species to whole genera.</title>
        <authorList>
            <person name="Goeker M."/>
        </authorList>
    </citation>
    <scope>NUCLEOTIDE SEQUENCE [LARGE SCALE GENOMIC DNA]</scope>
    <source>
        <strain evidence="3 4">DSM 18423</strain>
    </source>
</reference>